<dbReference type="AlphaFoldDB" id="A0A7J0EBE5"/>
<dbReference type="EMBL" id="BJWL01000003">
    <property type="protein sequence ID" value="GFY83824.1"/>
    <property type="molecule type" value="Genomic_DNA"/>
</dbReference>
<evidence type="ECO:0000313" key="2">
    <source>
        <dbReference type="Proteomes" id="UP000585474"/>
    </source>
</evidence>
<accession>A0A7J0EBE5</accession>
<evidence type="ECO:0000313" key="1">
    <source>
        <dbReference type="EMBL" id="GFY83824.1"/>
    </source>
</evidence>
<sequence length="57" mass="6837">MALPKRGHSQMNCQTYELSRKVVGMAWIMLRMDYSRLFWLLFGVFSYENHEGKPRII</sequence>
<dbReference type="OrthoDB" id="1582779at2759"/>
<dbReference type="Proteomes" id="UP000585474">
    <property type="component" value="Unassembled WGS sequence"/>
</dbReference>
<name>A0A7J0EBE5_9ERIC</name>
<gene>
    <name evidence="1" type="ORF">Acr_03g0005980</name>
</gene>
<proteinExistence type="predicted"/>
<keyword evidence="2" id="KW-1185">Reference proteome</keyword>
<protein>
    <submittedName>
        <fullName evidence="1">Uncharacterized protein</fullName>
    </submittedName>
</protein>
<comment type="caution">
    <text evidence="1">The sequence shown here is derived from an EMBL/GenBank/DDBJ whole genome shotgun (WGS) entry which is preliminary data.</text>
</comment>
<reference evidence="1 2" key="1">
    <citation type="submission" date="2019-07" db="EMBL/GenBank/DDBJ databases">
        <title>De Novo Assembly of kiwifruit Actinidia rufa.</title>
        <authorList>
            <person name="Sugita-Konishi S."/>
            <person name="Sato K."/>
            <person name="Mori E."/>
            <person name="Abe Y."/>
            <person name="Kisaki G."/>
            <person name="Hamano K."/>
            <person name="Suezawa K."/>
            <person name="Otani M."/>
            <person name="Fukuda T."/>
            <person name="Manabe T."/>
            <person name="Gomi K."/>
            <person name="Tabuchi M."/>
            <person name="Akimitsu K."/>
            <person name="Kataoka I."/>
        </authorList>
    </citation>
    <scope>NUCLEOTIDE SEQUENCE [LARGE SCALE GENOMIC DNA]</scope>
    <source>
        <strain evidence="2">cv. Fuchu</strain>
    </source>
</reference>
<organism evidence="1 2">
    <name type="scientific">Actinidia rufa</name>
    <dbReference type="NCBI Taxonomy" id="165716"/>
    <lineage>
        <taxon>Eukaryota</taxon>
        <taxon>Viridiplantae</taxon>
        <taxon>Streptophyta</taxon>
        <taxon>Embryophyta</taxon>
        <taxon>Tracheophyta</taxon>
        <taxon>Spermatophyta</taxon>
        <taxon>Magnoliopsida</taxon>
        <taxon>eudicotyledons</taxon>
        <taxon>Gunneridae</taxon>
        <taxon>Pentapetalae</taxon>
        <taxon>asterids</taxon>
        <taxon>Ericales</taxon>
        <taxon>Actinidiaceae</taxon>
        <taxon>Actinidia</taxon>
    </lineage>
</organism>